<sequence length="176" mass="19735">MQKVKLPLTVDPFRSAQKRLDYDGIIAVKQLERIAEATEGVISDAEVKLSFDIDAQGLKIVRGNAKVDVNLECQRCWKAFPHHCEVEFIYSPVFNEDQVGNLPDAYEPALVDENGEINLLQLIEDELIVALPQVAMHDEVDCEVDSDGMVFGEIPLADERPNPFAVLKNLKQSNEE</sequence>
<dbReference type="Pfam" id="PF02620">
    <property type="entry name" value="YceD"/>
    <property type="match status" value="1"/>
</dbReference>
<dbReference type="AlphaFoldDB" id="A0A128EZR1"/>
<dbReference type="GO" id="GO:0042254">
    <property type="term" value="P:ribosome biogenesis"/>
    <property type="evidence" value="ECO:0007669"/>
    <property type="project" value="UniProtKB-KW"/>
</dbReference>
<comment type="similarity">
    <text evidence="2">Belongs to the DUF177 domain family.</text>
</comment>
<dbReference type="EMBL" id="FIZX01000001">
    <property type="protein sequence ID" value="CZF79486.1"/>
    <property type="molecule type" value="Genomic_DNA"/>
</dbReference>
<gene>
    <name evidence="6" type="ORF">GCE9029_01485</name>
</gene>
<dbReference type="GO" id="GO:0005829">
    <property type="term" value="C:cytosol"/>
    <property type="evidence" value="ECO:0007669"/>
    <property type="project" value="TreeGrafter"/>
</dbReference>
<evidence type="ECO:0000313" key="7">
    <source>
        <dbReference type="Proteomes" id="UP000071641"/>
    </source>
</evidence>
<protein>
    <recommendedName>
        <fullName evidence="3">Large ribosomal RNA subunit accumulation protein YceD</fullName>
    </recommendedName>
    <alternativeName>
        <fullName evidence="5">23S rRNA accumulation protein YceD</fullName>
    </alternativeName>
</protein>
<dbReference type="OrthoDB" id="9786771at2"/>
<evidence type="ECO:0000256" key="4">
    <source>
        <dbReference type="ARBA" id="ARBA00022517"/>
    </source>
</evidence>
<keyword evidence="7" id="KW-1185">Reference proteome</keyword>
<proteinExistence type="inferred from homology"/>
<evidence type="ECO:0000256" key="5">
    <source>
        <dbReference type="ARBA" id="ARBA00031841"/>
    </source>
</evidence>
<organism evidence="6 7">
    <name type="scientific">Grimontia celer</name>
    <dbReference type="NCBI Taxonomy" id="1796497"/>
    <lineage>
        <taxon>Bacteria</taxon>
        <taxon>Pseudomonadati</taxon>
        <taxon>Pseudomonadota</taxon>
        <taxon>Gammaproteobacteria</taxon>
        <taxon>Vibrionales</taxon>
        <taxon>Vibrionaceae</taxon>
        <taxon>Grimontia</taxon>
    </lineage>
</organism>
<comment type="function">
    <text evidence="1">Plays a role in synthesis, processing and/or stability of 23S rRNA.</text>
</comment>
<accession>A0A128EZR1</accession>
<dbReference type="InterPro" id="IPR039255">
    <property type="entry name" value="YceD_bac"/>
</dbReference>
<dbReference type="RefSeq" id="WP_002541719.1">
    <property type="nucleotide sequence ID" value="NZ_FIZX01000001.1"/>
</dbReference>
<reference evidence="7" key="1">
    <citation type="submission" date="2016-02" db="EMBL/GenBank/DDBJ databases">
        <authorList>
            <person name="Rodrigo-Torres Lidia"/>
            <person name="Arahal R.David."/>
        </authorList>
    </citation>
    <scope>NUCLEOTIDE SEQUENCE [LARGE SCALE GENOMIC DNA]</scope>
    <source>
        <strain evidence="7">CECT 9029</strain>
    </source>
</reference>
<name>A0A128EZR1_9GAMM</name>
<dbReference type="STRING" id="1796497.GCE9029_01485"/>
<dbReference type="PANTHER" id="PTHR38099:SF1">
    <property type="entry name" value="LARGE RIBOSOMAL RNA SUBUNIT ACCUMULATION PROTEIN YCED"/>
    <property type="match status" value="1"/>
</dbReference>
<dbReference type="InterPro" id="IPR003772">
    <property type="entry name" value="YceD"/>
</dbReference>
<dbReference type="Proteomes" id="UP000071641">
    <property type="component" value="Unassembled WGS sequence"/>
</dbReference>
<evidence type="ECO:0000313" key="6">
    <source>
        <dbReference type="EMBL" id="CZF79486.1"/>
    </source>
</evidence>
<evidence type="ECO:0000256" key="1">
    <source>
        <dbReference type="ARBA" id="ARBA00002868"/>
    </source>
</evidence>
<keyword evidence="4" id="KW-0690">Ribosome biogenesis</keyword>
<evidence type="ECO:0000256" key="3">
    <source>
        <dbReference type="ARBA" id="ARBA00015716"/>
    </source>
</evidence>
<dbReference type="NCBIfam" id="NF008395">
    <property type="entry name" value="PRK11193.1"/>
    <property type="match status" value="1"/>
</dbReference>
<evidence type="ECO:0000256" key="2">
    <source>
        <dbReference type="ARBA" id="ARBA00010740"/>
    </source>
</evidence>
<dbReference type="PANTHER" id="PTHR38099">
    <property type="entry name" value="LARGE RIBOSOMAL RNA SUBUNIT ACCUMULATION PROTEIN YCED"/>
    <property type="match status" value="1"/>
</dbReference>